<reference evidence="1" key="1">
    <citation type="submission" date="2025-08" db="UniProtKB">
        <authorList>
            <consortium name="Ensembl"/>
        </authorList>
    </citation>
    <scope>IDENTIFICATION</scope>
</reference>
<dbReference type="GO" id="GO:0070008">
    <property type="term" value="F:serine-type exopeptidase activity"/>
    <property type="evidence" value="ECO:0007669"/>
    <property type="project" value="InterPro"/>
</dbReference>
<dbReference type="Gene3D" id="3.40.50.1820">
    <property type="entry name" value="alpha/beta hydrolase"/>
    <property type="match status" value="1"/>
</dbReference>
<proteinExistence type="predicted"/>
<dbReference type="Ensembl" id="ENSSGRT00000018085.1">
    <property type="protein sequence ID" value="ENSSGRP00000016724.1"/>
    <property type="gene ID" value="ENSSGRG00000010184.1"/>
</dbReference>
<keyword evidence="2" id="KW-1185">Reference proteome</keyword>
<dbReference type="InterPro" id="IPR008758">
    <property type="entry name" value="Peptidase_S28"/>
</dbReference>
<sequence length="137" mass="15543">MYRARENAPCLDVSHEKLVVELSNATATATSSYRPWFYQTCTEFGFCENLFLIPSLELYPGPRSLALTGKYFGVCCLGHVFLTKETDPWMELSVVWNDTMVDNDRVILIDGTAHCMDMNADKSMDKPALHQARKVKI</sequence>
<dbReference type="Proteomes" id="UP000472262">
    <property type="component" value="Unassembled WGS sequence"/>
</dbReference>
<dbReference type="InParanoid" id="A0A672L0W5"/>
<evidence type="ECO:0000313" key="2">
    <source>
        <dbReference type="Proteomes" id="UP000472262"/>
    </source>
</evidence>
<evidence type="ECO:0000313" key="1">
    <source>
        <dbReference type="Ensembl" id="ENSSGRP00000016724.1"/>
    </source>
</evidence>
<accession>A0A672L0W5</accession>
<dbReference type="InterPro" id="IPR029058">
    <property type="entry name" value="AB_hydrolase_fold"/>
</dbReference>
<protein>
    <submittedName>
        <fullName evidence="1">Uncharacterized protein</fullName>
    </submittedName>
</protein>
<name>A0A672L0W5_SINGR</name>
<reference evidence="1" key="2">
    <citation type="submission" date="2025-09" db="UniProtKB">
        <authorList>
            <consortium name="Ensembl"/>
        </authorList>
    </citation>
    <scope>IDENTIFICATION</scope>
</reference>
<dbReference type="GO" id="GO:0006508">
    <property type="term" value="P:proteolysis"/>
    <property type="evidence" value="ECO:0007669"/>
    <property type="project" value="InterPro"/>
</dbReference>
<organism evidence="1 2">
    <name type="scientific">Sinocyclocheilus grahami</name>
    <name type="common">Dianchi golden-line fish</name>
    <name type="synonym">Barbus grahami</name>
    <dbReference type="NCBI Taxonomy" id="75366"/>
    <lineage>
        <taxon>Eukaryota</taxon>
        <taxon>Metazoa</taxon>
        <taxon>Chordata</taxon>
        <taxon>Craniata</taxon>
        <taxon>Vertebrata</taxon>
        <taxon>Euteleostomi</taxon>
        <taxon>Actinopterygii</taxon>
        <taxon>Neopterygii</taxon>
        <taxon>Teleostei</taxon>
        <taxon>Ostariophysi</taxon>
        <taxon>Cypriniformes</taxon>
        <taxon>Cyprinidae</taxon>
        <taxon>Cyprininae</taxon>
        <taxon>Sinocyclocheilus</taxon>
    </lineage>
</organism>
<dbReference type="Pfam" id="PF05577">
    <property type="entry name" value="Peptidase_S28"/>
    <property type="match status" value="1"/>
</dbReference>
<dbReference type="AlphaFoldDB" id="A0A672L0W5"/>